<organism evidence="1 2">
    <name type="scientific">Duganella flavida</name>
    <dbReference type="NCBI Taxonomy" id="2692175"/>
    <lineage>
        <taxon>Bacteria</taxon>
        <taxon>Pseudomonadati</taxon>
        <taxon>Pseudomonadota</taxon>
        <taxon>Betaproteobacteria</taxon>
        <taxon>Burkholderiales</taxon>
        <taxon>Oxalobacteraceae</taxon>
        <taxon>Telluria group</taxon>
        <taxon>Duganella</taxon>
    </lineage>
</organism>
<protein>
    <recommendedName>
        <fullName evidence="3">Zf-HC2 domain-containing protein</fullName>
    </recommendedName>
</protein>
<dbReference type="Proteomes" id="UP000479335">
    <property type="component" value="Unassembled WGS sequence"/>
</dbReference>
<name>A0A6L8K540_9BURK</name>
<reference evidence="1 2" key="1">
    <citation type="submission" date="2019-12" db="EMBL/GenBank/DDBJ databases">
        <title>Novel species isolated from a subtropical stream in China.</title>
        <authorList>
            <person name="Lu H."/>
        </authorList>
    </citation>
    <scope>NUCLEOTIDE SEQUENCE [LARGE SCALE GENOMIC DNA]</scope>
    <source>
        <strain evidence="1 2">FT135W</strain>
    </source>
</reference>
<evidence type="ECO:0000313" key="1">
    <source>
        <dbReference type="EMBL" id="MYM22623.1"/>
    </source>
</evidence>
<sequence length="70" mass="7576">MTDAIKKLTCRETTYLVASSRDASLTAQQATGLAAHLDTCSACRIAKSQFTAVFSHLETLLARTTEPDRS</sequence>
<comment type="caution">
    <text evidence="1">The sequence shown here is derived from an EMBL/GenBank/DDBJ whole genome shotgun (WGS) entry which is preliminary data.</text>
</comment>
<dbReference type="EMBL" id="WWCN01000004">
    <property type="protein sequence ID" value="MYM22623.1"/>
    <property type="molecule type" value="Genomic_DNA"/>
</dbReference>
<accession>A0A6L8K540</accession>
<keyword evidence="2" id="KW-1185">Reference proteome</keyword>
<proteinExistence type="predicted"/>
<evidence type="ECO:0008006" key="3">
    <source>
        <dbReference type="Google" id="ProtNLM"/>
    </source>
</evidence>
<gene>
    <name evidence="1" type="ORF">GTP46_08190</name>
</gene>
<dbReference type="AlphaFoldDB" id="A0A6L8K540"/>
<dbReference type="RefSeq" id="WP_161006122.1">
    <property type="nucleotide sequence ID" value="NZ_WWCN01000004.1"/>
</dbReference>
<evidence type="ECO:0000313" key="2">
    <source>
        <dbReference type="Proteomes" id="UP000479335"/>
    </source>
</evidence>